<dbReference type="OrthoDB" id="5830191at2759"/>
<protein>
    <recommendedName>
        <fullName evidence="1">BTB domain-containing protein</fullName>
    </recommendedName>
</protein>
<comment type="caution">
    <text evidence="2">The sequence shown here is derived from an EMBL/GenBank/DDBJ whole genome shotgun (WGS) entry which is preliminary data.</text>
</comment>
<evidence type="ECO:0000259" key="1">
    <source>
        <dbReference type="PROSITE" id="PS50097"/>
    </source>
</evidence>
<dbReference type="InterPro" id="IPR011333">
    <property type="entry name" value="SKP1/BTB/POZ_sf"/>
</dbReference>
<gene>
    <name evidence="2" type="ORF">BOKJ2_LOCUS1953</name>
</gene>
<dbReference type="Pfam" id="PF00651">
    <property type="entry name" value="BTB"/>
    <property type="match status" value="1"/>
</dbReference>
<proteinExistence type="predicted"/>
<evidence type="ECO:0000313" key="2">
    <source>
        <dbReference type="EMBL" id="CAD5207269.1"/>
    </source>
</evidence>
<evidence type="ECO:0000313" key="3">
    <source>
        <dbReference type="Proteomes" id="UP000614601"/>
    </source>
</evidence>
<accession>A0A811JVI3</accession>
<dbReference type="CDD" id="cd18186">
    <property type="entry name" value="BTB_POZ_ZBTB_KLHL-like"/>
    <property type="match status" value="1"/>
</dbReference>
<dbReference type="EMBL" id="CAJFCW020000001">
    <property type="protein sequence ID" value="CAG9085016.1"/>
    <property type="molecule type" value="Genomic_DNA"/>
</dbReference>
<dbReference type="SMART" id="SM00225">
    <property type="entry name" value="BTB"/>
    <property type="match status" value="1"/>
</dbReference>
<organism evidence="2 3">
    <name type="scientific">Bursaphelenchus okinawaensis</name>
    <dbReference type="NCBI Taxonomy" id="465554"/>
    <lineage>
        <taxon>Eukaryota</taxon>
        <taxon>Metazoa</taxon>
        <taxon>Ecdysozoa</taxon>
        <taxon>Nematoda</taxon>
        <taxon>Chromadorea</taxon>
        <taxon>Rhabditida</taxon>
        <taxon>Tylenchina</taxon>
        <taxon>Tylenchomorpha</taxon>
        <taxon>Aphelenchoidea</taxon>
        <taxon>Aphelenchoididae</taxon>
        <taxon>Bursaphelenchus</taxon>
    </lineage>
</organism>
<dbReference type="InterPro" id="IPR000210">
    <property type="entry name" value="BTB/POZ_dom"/>
</dbReference>
<dbReference type="SUPFAM" id="SSF54695">
    <property type="entry name" value="POZ domain"/>
    <property type="match status" value="1"/>
</dbReference>
<sequence length="344" mass="38986">MVPEEVKQFPKVDEFDFCLVVPLGPENAEPTSSSPSHSRDKIVDRSPFDQINLKMEGVSGANGAKIQFRWNNYNVPANVNFYFHIKSWLMDGEHDKKHCVTEKSRILNETVRFSVDLTDNDDILPRCEDYVCVSGHIVIRQSLRDAQTRVPSVERNQPRIICAQLAKFLHSQSFTDCEIRSDGEIFKTHKLILAASSPVFERMLSGTFTEARTCVIDLKDVRANVVAAMLSFLYTGSIHQFDEIGRELLYLADQYHIQNLLDFCSVKLMASMTCELACDILTGHPSILHLEALKTEIIDFLIEHHNEFVHTKGWKELAASSNVALLTELFKGFGDHVHRSASLC</sequence>
<name>A0A811JVI3_9BILA</name>
<feature type="domain" description="BTB" evidence="1">
    <location>
        <begin position="175"/>
        <end position="242"/>
    </location>
</feature>
<dbReference type="Gene3D" id="3.30.710.10">
    <property type="entry name" value="Potassium Channel Kv1.1, Chain A"/>
    <property type="match status" value="1"/>
</dbReference>
<dbReference type="Proteomes" id="UP000783686">
    <property type="component" value="Unassembled WGS sequence"/>
</dbReference>
<reference evidence="2" key="1">
    <citation type="submission" date="2020-09" db="EMBL/GenBank/DDBJ databases">
        <authorList>
            <person name="Kikuchi T."/>
        </authorList>
    </citation>
    <scope>NUCLEOTIDE SEQUENCE</scope>
    <source>
        <strain evidence="2">SH1</strain>
    </source>
</reference>
<dbReference type="AlphaFoldDB" id="A0A811JVI3"/>
<keyword evidence="3" id="KW-1185">Reference proteome</keyword>
<dbReference type="Proteomes" id="UP000614601">
    <property type="component" value="Unassembled WGS sequence"/>
</dbReference>
<dbReference type="PANTHER" id="PTHR24413">
    <property type="entry name" value="SPECKLE-TYPE POZ PROTEIN"/>
    <property type="match status" value="1"/>
</dbReference>
<dbReference type="PROSITE" id="PS50097">
    <property type="entry name" value="BTB"/>
    <property type="match status" value="1"/>
</dbReference>
<dbReference type="Gene3D" id="1.25.40.420">
    <property type="match status" value="1"/>
</dbReference>
<dbReference type="EMBL" id="CAJFDH010000001">
    <property type="protein sequence ID" value="CAD5207269.1"/>
    <property type="molecule type" value="Genomic_DNA"/>
</dbReference>